<evidence type="ECO:0000256" key="1">
    <source>
        <dbReference type="SAM" id="MobiDB-lite"/>
    </source>
</evidence>
<organism evidence="2 3">
    <name type="scientific">Athelia psychrophila</name>
    <dbReference type="NCBI Taxonomy" id="1759441"/>
    <lineage>
        <taxon>Eukaryota</taxon>
        <taxon>Fungi</taxon>
        <taxon>Dikarya</taxon>
        <taxon>Basidiomycota</taxon>
        <taxon>Agaricomycotina</taxon>
        <taxon>Agaricomycetes</taxon>
        <taxon>Agaricomycetidae</taxon>
        <taxon>Atheliales</taxon>
        <taxon>Atheliaceae</taxon>
        <taxon>Athelia</taxon>
    </lineage>
</organism>
<proteinExistence type="predicted"/>
<feature type="region of interest" description="Disordered" evidence="1">
    <location>
        <begin position="46"/>
        <end position="76"/>
    </location>
</feature>
<evidence type="ECO:0000313" key="2">
    <source>
        <dbReference type="EMBL" id="KZP22819.1"/>
    </source>
</evidence>
<evidence type="ECO:0000313" key="3">
    <source>
        <dbReference type="Proteomes" id="UP000076532"/>
    </source>
</evidence>
<protein>
    <submittedName>
        <fullName evidence="2">Uncharacterized protein</fullName>
    </submittedName>
</protein>
<reference evidence="2 3" key="1">
    <citation type="journal article" date="2016" name="Mol. Biol. Evol.">
        <title>Comparative Genomics of Early-Diverging Mushroom-Forming Fungi Provides Insights into the Origins of Lignocellulose Decay Capabilities.</title>
        <authorList>
            <person name="Nagy L.G."/>
            <person name="Riley R."/>
            <person name="Tritt A."/>
            <person name="Adam C."/>
            <person name="Daum C."/>
            <person name="Floudas D."/>
            <person name="Sun H."/>
            <person name="Yadav J.S."/>
            <person name="Pangilinan J."/>
            <person name="Larsson K.H."/>
            <person name="Matsuura K."/>
            <person name="Barry K."/>
            <person name="Labutti K."/>
            <person name="Kuo R."/>
            <person name="Ohm R.A."/>
            <person name="Bhattacharya S.S."/>
            <person name="Shirouzu T."/>
            <person name="Yoshinaga Y."/>
            <person name="Martin F.M."/>
            <person name="Grigoriev I.V."/>
            <person name="Hibbett D.S."/>
        </authorList>
    </citation>
    <scope>NUCLEOTIDE SEQUENCE [LARGE SCALE GENOMIC DNA]</scope>
    <source>
        <strain evidence="2 3">CBS 109695</strain>
    </source>
</reference>
<dbReference type="Proteomes" id="UP000076532">
    <property type="component" value="Unassembled WGS sequence"/>
</dbReference>
<gene>
    <name evidence="2" type="ORF">FIBSPDRAFT_1043398</name>
</gene>
<keyword evidence="3" id="KW-1185">Reference proteome</keyword>
<name>A0A166LCT8_9AGAM</name>
<accession>A0A166LCT8</accession>
<dbReference type="AlphaFoldDB" id="A0A166LCT8"/>
<sequence>MVNTCNGIVPWTNQIRDPGRPLLESVADRINTKNTHLDLLHLARQTPCLDPPPGHPLAQPATPLPHRAAHPAPVPPPPPPCPAPAILRKHQSSVSLTHVLIIISNILGGRLSPADDDLVPRLRPVHHLRISSSRFQNSSTSVLSLAAIAEHIDARLVVRVHNVVRRDVPFDERLELRHRVSHRRDGEMVIASAHRNISTPHTTHSPPNSGLDKHHASLPRLPALPDLHTFHLLPLRLRPLPILRARILHVLQPRAPPVRFHTRTPRKYAHDHELRWRFPLSYSSEPATETVSDLEGGYSTGNPPPPGAPAYAHVTAPHLLPHLRPPVYPNASQQAKHRQHRPHLSSSFLRFADQRSKERFKMHNISLRCVCSRNNVCGGDR</sequence>
<dbReference type="EMBL" id="KV417537">
    <property type="protein sequence ID" value="KZP22819.1"/>
    <property type="molecule type" value="Genomic_DNA"/>
</dbReference>